<proteinExistence type="predicted"/>
<accession>A0A917M9Z4</accession>
<keyword evidence="2" id="KW-1185">Reference proteome</keyword>
<dbReference type="Proteomes" id="UP000647241">
    <property type="component" value="Unassembled WGS sequence"/>
</dbReference>
<name>A0A917M9Z4_9BACT</name>
<dbReference type="EMBL" id="BMGT01000004">
    <property type="protein sequence ID" value="GGG86988.1"/>
    <property type="molecule type" value="Genomic_DNA"/>
</dbReference>
<reference evidence="1" key="1">
    <citation type="journal article" date="2014" name="Int. J. Syst. Evol. Microbiol.">
        <title>Complete genome sequence of Corynebacterium casei LMG S-19264T (=DSM 44701T), isolated from a smear-ripened cheese.</title>
        <authorList>
            <consortium name="US DOE Joint Genome Institute (JGI-PGF)"/>
            <person name="Walter F."/>
            <person name="Albersmeier A."/>
            <person name="Kalinowski J."/>
            <person name="Ruckert C."/>
        </authorList>
    </citation>
    <scope>NUCLEOTIDE SEQUENCE</scope>
    <source>
        <strain evidence="1">CGMCC 1.12997</strain>
    </source>
</reference>
<sequence>MATAERRIAHKHFRLDTGKLKRAQKALSASTETEAVELALDLAIAEHERNRLVTEANQKFLKSGIIIRDVFGSTAG</sequence>
<evidence type="ECO:0000313" key="2">
    <source>
        <dbReference type="Proteomes" id="UP000647241"/>
    </source>
</evidence>
<dbReference type="RefSeq" id="WP_188555412.1">
    <property type="nucleotide sequence ID" value="NZ_BMGT01000004.1"/>
</dbReference>
<protein>
    <submittedName>
        <fullName evidence="1">Uncharacterized protein</fullName>
    </submittedName>
</protein>
<comment type="caution">
    <text evidence="1">The sequence shown here is derived from an EMBL/GenBank/DDBJ whole genome shotgun (WGS) entry which is preliminary data.</text>
</comment>
<dbReference type="AlphaFoldDB" id="A0A917M9Z4"/>
<organism evidence="1 2">
    <name type="scientific">Edaphobacter dinghuensis</name>
    <dbReference type="NCBI Taxonomy" id="1560005"/>
    <lineage>
        <taxon>Bacteria</taxon>
        <taxon>Pseudomonadati</taxon>
        <taxon>Acidobacteriota</taxon>
        <taxon>Terriglobia</taxon>
        <taxon>Terriglobales</taxon>
        <taxon>Acidobacteriaceae</taxon>
        <taxon>Edaphobacter</taxon>
    </lineage>
</organism>
<evidence type="ECO:0000313" key="1">
    <source>
        <dbReference type="EMBL" id="GGG86988.1"/>
    </source>
</evidence>
<reference evidence="1" key="2">
    <citation type="submission" date="2020-09" db="EMBL/GenBank/DDBJ databases">
        <authorList>
            <person name="Sun Q."/>
            <person name="Zhou Y."/>
        </authorList>
    </citation>
    <scope>NUCLEOTIDE SEQUENCE</scope>
    <source>
        <strain evidence="1">CGMCC 1.12997</strain>
    </source>
</reference>
<gene>
    <name evidence="1" type="ORF">GCM10011585_33730</name>
</gene>